<name>A0A034WAL3_BACDO</name>
<dbReference type="GeneID" id="105233881"/>
<dbReference type="OrthoDB" id="7950193at2759"/>
<evidence type="ECO:0000313" key="2">
    <source>
        <dbReference type="EMBL" id="JAC51704.1"/>
    </source>
</evidence>
<sequence length="222" mass="25306">MISHSSTYTKLAVLLLYLLQTAHCRPQDTETNGSPINPLRNGRYIPELHGADRGKYIPDESGKYHHVKVPYNGGYGDRGQIYVHDARGLPLHRFGTLNGFQLGPKDHLRFSVDFNFDGSGWQIVQFEWINDDDVKKHYDYKYENQLWPSDYDVNADVESTATEEPAEGDTTNVHVSGEYQDDIYNVKYTNDNEQNAPSQFNIQATISDVLDYVQTNVLPTLT</sequence>
<feature type="chain" id="PRO_5044537505" evidence="1">
    <location>
        <begin position="25"/>
        <end position="222"/>
    </location>
</feature>
<protein>
    <submittedName>
        <fullName evidence="2">Uncharacterized protein</fullName>
    </submittedName>
</protein>
<reference evidence="2" key="1">
    <citation type="journal article" date="2014" name="BMC Genomics">
        <title>Characterizing the developmental transcriptome of the oriental fruit fly, Bactrocera dorsalis (Diptera: Tephritidae) through comparative genomic analysis with Drosophila melanogaster utilizing modENCODE datasets.</title>
        <authorList>
            <person name="Geib S.M."/>
            <person name="Calla B."/>
            <person name="Hall B."/>
            <person name="Hou S."/>
            <person name="Manoukis N.C."/>
        </authorList>
    </citation>
    <scope>NUCLEOTIDE SEQUENCE</scope>
    <source>
        <strain evidence="2">Punador</strain>
    </source>
</reference>
<feature type="signal peptide" evidence="1">
    <location>
        <begin position="1"/>
        <end position="24"/>
    </location>
</feature>
<keyword evidence="1" id="KW-0732">Signal</keyword>
<evidence type="ECO:0000256" key="1">
    <source>
        <dbReference type="SAM" id="SignalP"/>
    </source>
</evidence>
<dbReference type="EMBL" id="GAKP01007248">
    <property type="protein sequence ID" value="JAC51704.1"/>
    <property type="molecule type" value="Transcribed_RNA"/>
</dbReference>
<accession>A0A034WAL3</accession>
<dbReference type="RefSeq" id="XP_011214352.2">
    <property type="nucleotide sequence ID" value="XM_011216050.4"/>
</dbReference>
<proteinExistence type="predicted"/>
<dbReference type="AlphaFoldDB" id="A0A034WAL3"/>
<organism evidence="2">
    <name type="scientific">Bactrocera dorsalis</name>
    <name type="common">Oriental fruit fly</name>
    <name type="synonym">Dacus dorsalis</name>
    <dbReference type="NCBI Taxonomy" id="27457"/>
    <lineage>
        <taxon>Eukaryota</taxon>
        <taxon>Metazoa</taxon>
        <taxon>Ecdysozoa</taxon>
        <taxon>Arthropoda</taxon>
        <taxon>Hexapoda</taxon>
        <taxon>Insecta</taxon>
        <taxon>Pterygota</taxon>
        <taxon>Neoptera</taxon>
        <taxon>Endopterygota</taxon>
        <taxon>Diptera</taxon>
        <taxon>Brachycera</taxon>
        <taxon>Muscomorpha</taxon>
        <taxon>Tephritoidea</taxon>
        <taxon>Tephritidae</taxon>
        <taxon>Bactrocera</taxon>
        <taxon>Bactrocera</taxon>
    </lineage>
</organism>
<dbReference type="KEGG" id="bdr:105233881"/>